<sequence length="107" mass="11292">MVTRVPPALLRHRITVEPYAGESAYGQQYRHAIPGVPALVDASPRLVRAPDGRQVTASATFIAGPVLDCPPGSRITLPDGRMTTAITVTHHTAPGLPVPACTEVTCE</sequence>
<dbReference type="RefSeq" id="WP_390315474.1">
    <property type="nucleotide sequence ID" value="NZ_JBHSPB010000004.1"/>
</dbReference>
<gene>
    <name evidence="1" type="ORF">ACFP1Z_09365</name>
</gene>
<comment type="caution">
    <text evidence="1">The sequence shown here is derived from an EMBL/GenBank/DDBJ whole genome shotgun (WGS) entry which is preliminary data.</text>
</comment>
<evidence type="ECO:0008006" key="3">
    <source>
        <dbReference type="Google" id="ProtNLM"/>
    </source>
</evidence>
<protein>
    <recommendedName>
        <fullName evidence="3">Head-to-tail stopper</fullName>
    </recommendedName>
</protein>
<keyword evidence="2" id="KW-1185">Reference proteome</keyword>
<proteinExistence type="predicted"/>
<evidence type="ECO:0000313" key="2">
    <source>
        <dbReference type="Proteomes" id="UP001596083"/>
    </source>
</evidence>
<name>A0ABW0Z086_9ACTN</name>
<accession>A0ABW0Z086</accession>
<dbReference type="Proteomes" id="UP001596083">
    <property type="component" value="Unassembled WGS sequence"/>
</dbReference>
<evidence type="ECO:0000313" key="1">
    <source>
        <dbReference type="EMBL" id="MFC5720369.1"/>
    </source>
</evidence>
<dbReference type="EMBL" id="JBHSPB010000004">
    <property type="protein sequence ID" value="MFC5720369.1"/>
    <property type="molecule type" value="Genomic_DNA"/>
</dbReference>
<reference evidence="2" key="1">
    <citation type="journal article" date="2019" name="Int. J. Syst. Evol. Microbiol.">
        <title>The Global Catalogue of Microorganisms (GCM) 10K type strain sequencing project: providing services to taxonomists for standard genome sequencing and annotation.</title>
        <authorList>
            <consortium name="The Broad Institute Genomics Platform"/>
            <consortium name="The Broad Institute Genome Sequencing Center for Infectious Disease"/>
            <person name="Wu L."/>
            <person name="Ma J."/>
        </authorList>
    </citation>
    <scope>NUCLEOTIDE SEQUENCE [LARGE SCALE GENOMIC DNA]</scope>
    <source>
        <strain evidence="2">CGMCC 4.7304</strain>
    </source>
</reference>
<organism evidence="1 2">
    <name type="scientific">Streptomyces gamaensis</name>
    <dbReference type="NCBI Taxonomy" id="1763542"/>
    <lineage>
        <taxon>Bacteria</taxon>
        <taxon>Bacillati</taxon>
        <taxon>Actinomycetota</taxon>
        <taxon>Actinomycetes</taxon>
        <taxon>Kitasatosporales</taxon>
        <taxon>Streptomycetaceae</taxon>
        <taxon>Streptomyces</taxon>
    </lineage>
</organism>